<dbReference type="Pfam" id="PF24850">
    <property type="entry name" value="CC_BshC"/>
    <property type="match status" value="1"/>
</dbReference>
<dbReference type="EMBL" id="PDOF01000001">
    <property type="protein sequence ID" value="PYZ97917.1"/>
    <property type="molecule type" value="Genomic_DNA"/>
</dbReference>
<dbReference type="Pfam" id="PF10079">
    <property type="entry name" value="Rossmann-like_BshC"/>
    <property type="match status" value="1"/>
</dbReference>
<dbReference type="EC" id="6.-.-.-" evidence="2"/>
<dbReference type="PIRSF" id="PIRSF012535">
    <property type="entry name" value="UCP012535"/>
    <property type="match status" value="1"/>
</dbReference>
<feature type="domain" description="Bacillithiol biosynthesis BshC C-terminal coiled-coil" evidence="4">
    <location>
        <begin position="384"/>
        <end position="526"/>
    </location>
</feature>
<keyword evidence="1 2" id="KW-0436">Ligase</keyword>
<dbReference type="AlphaFoldDB" id="A0A2W0H9W4"/>
<dbReference type="NCBIfam" id="TIGR03998">
    <property type="entry name" value="thiol_BshC"/>
    <property type="match status" value="1"/>
</dbReference>
<dbReference type="RefSeq" id="WP_110517475.1">
    <property type="nucleotide sequence ID" value="NZ_PDOF01000001.1"/>
</dbReference>
<dbReference type="InterPro" id="IPR055398">
    <property type="entry name" value="Rossmann-like_BshC"/>
</dbReference>
<evidence type="ECO:0000313" key="5">
    <source>
        <dbReference type="EMBL" id="PYZ97917.1"/>
    </source>
</evidence>
<proteinExistence type="inferred from homology"/>
<evidence type="ECO:0000256" key="1">
    <source>
        <dbReference type="ARBA" id="ARBA00022598"/>
    </source>
</evidence>
<name>A0A2W0H9W4_9BACI</name>
<feature type="domain" description="Bacillithiol biosynthesis BshC N-terminal Rossmann-like" evidence="3">
    <location>
        <begin position="1"/>
        <end position="380"/>
    </location>
</feature>
<dbReference type="GO" id="GO:0016874">
    <property type="term" value="F:ligase activity"/>
    <property type="evidence" value="ECO:0007669"/>
    <property type="project" value="UniProtKB-UniRule"/>
</dbReference>
<evidence type="ECO:0000313" key="6">
    <source>
        <dbReference type="Proteomes" id="UP000248066"/>
    </source>
</evidence>
<comment type="function">
    <text evidence="2">Involved in bacillithiol (BSH) biosynthesis. May catalyze the last step of the pathway, the addition of cysteine to glucosamine malate (GlcN-Mal) to generate BSH.</text>
</comment>
<accession>A0A2W0H9W4</accession>
<dbReference type="InterPro" id="IPR055399">
    <property type="entry name" value="CC_BshC"/>
</dbReference>
<reference evidence="5 6" key="1">
    <citation type="submission" date="2017-10" db="EMBL/GenBank/DDBJ databases">
        <title>Bacillus sp. nov., a halophilic bacterium isolated from a Yangshapao Lake.</title>
        <authorList>
            <person name="Wang H."/>
        </authorList>
    </citation>
    <scope>NUCLEOTIDE SEQUENCE [LARGE SCALE GENOMIC DNA]</scope>
    <source>
        <strain evidence="5 6">YSP-3</strain>
    </source>
</reference>
<gene>
    <name evidence="2 5" type="primary">bshC</name>
    <name evidence="5" type="ORF">CR205_04795</name>
</gene>
<comment type="similarity">
    <text evidence="2">Belongs to the BshC family.</text>
</comment>
<protein>
    <recommendedName>
        <fullName evidence="2">Putative cysteine ligase BshC</fullName>
        <ecNumber evidence="2">6.-.-.-</ecNumber>
    </recommendedName>
</protein>
<dbReference type="InterPro" id="IPR011199">
    <property type="entry name" value="Bacillithiol_biosynth_BshC"/>
</dbReference>
<evidence type="ECO:0000256" key="2">
    <source>
        <dbReference type="HAMAP-Rule" id="MF_01867"/>
    </source>
</evidence>
<sequence>MDIQYERIKGVNPFLDDYIEQNEELLSFYDYGFGTTDLKERAKELSNRHFNREELCEVLSEYNRRFTDCSFTFDQIENLKDETSLVIAGGQQAGLFTGPLYTINKIISILVSAADAEKELGIPVVPVFWIAGEDHDIDEINHIYVHYKDELKRLSVRERNDIKIPASLRPLKKDDVKEKMLESFRHLRETAYTAQLLDEWNHHLENSETYVDFFASLVHHLFKGTGIVLMDAQDQAVRKLEQPFFRELVKRNGELRDAFVMCAEKFREAGFGEPVTADPDLSHLFCHENGERLLLYAKDEEGGFSDREGRIELTAGELADKADDHAGLLSNNVVSRPLMQEWLLPVLGFISGPGEIKYWGTLGEAFRVFGFKMPPLLPRMQVSVVDRRTQRYADRLGISTINAVSSGADSEKERWREEREPSDYTSLFEEAEAQAAEVIRQLAAKLRKEKEASIASDVFENEFRGTIERYKKAVDRNVYRNLEPGLTGFDSITAALHPEGGLQERIVNVLPFLNEYGPDLIRTMTFRIREDSPDIKMHTIVYI</sequence>
<dbReference type="Proteomes" id="UP000248066">
    <property type="component" value="Unassembled WGS sequence"/>
</dbReference>
<evidence type="ECO:0000259" key="3">
    <source>
        <dbReference type="Pfam" id="PF10079"/>
    </source>
</evidence>
<dbReference type="HAMAP" id="MF_01867">
    <property type="entry name" value="BshC"/>
    <property type="match status" value="1"/>
</dbReference>
<dbReference type="OrthoDB" id="9765151at2"/>
<keyword evidence="6" id="KW-1185">Reference proteome</keyword>
<organism evidence="5 6">
    <name type="scientific">Alteribacter lacisalsi</name>
    <dbReference type="NCBI Taxonomy" id="2045244"/>
    <lineage>
        <taxon>Bacteria</taxon>
        <taxon>Bacillati</taxon>
        <taxon>Bacillota</taxon>
        <taxon>Bacilli</taxon>
        <taxon>Bacillales</taxon>
        <taxon>Bacillaceae</taxon>
        <taxon>Alteribacter</taxon>
    </lineage>
</organism>
<evidence type="ECO:0000259" key="4">
    <source>
        <dbReference type="Pfam" id="PF24850"/>
    </source>
</evidence>
<comment type="caution">
    <text evidence="5">The sequence shown here is derived from an EMBL/GenBank/DDBJ whole genome shotgun (WGS) entry which is preliminary data.</text>
</comment>